<evidence type="ECO:0000256" key="1">
    <source>
        <dbReference type="SAM" id="Coils"/>
    </source>
</evidence>
<comment type="caution">
    <text evidence="2">The sequence shown here is derived from an EMBL/GenBank/DDBJ whole genome shotgun (WGS) entry which is preliminary data.</text>
</comment>
<dbReference type="PANTHER" id="PTHR38926">
    <property type="entry name" value="F-BOX DOMAIN CONTAINING PROTEIN, EXPRESSED"/>
    <property type="match status" value="1"/>
</dbReference>
<accession>A0A409YE41</accession>
<gene>
    <name evidence="2" type="ORF">CVT24_006018</name>
</gene>
<name>A0A409YE41_9AGAR</name>
<evidence type="ECO:0000313" key="2">
    <source>
        <dbReference type="EMBL" id="PPR01255.1"/>
    </source>
</evidence>
<reference evidence="2 3" key="1">
    <citation type="journal article" date="2018" name="Evol. Lett.">
        <title>Horizontal gene cluster transfer increased hallucinogenic mushroom diversity.</title>
        <authorList>
            <person name="Reynolds H.T."/>
            <person name="Vijayakumar V."/>
            <person name="Gluck-Thaler E."/>
            <person name="Korotkin H.B."/>
            <person name="Matheny P.B."/>
            <person name="Slot J.C."/>
        </authorList>
    </citation>
    <scope>NUCLEOTIDE SEQUENCE [LARGE SCALE GENOMIC DNA]</scope>
    <source>
        <strain evidence="2 3">2629</strain>
    </source>
</reference>
<keyword evidence="3" id="KW-1185">Reference proteome</keyword>
<evidence type="ECO:0008006" key="4">
    <source>
        <dbReference type="Google" id="ProtNLM"/>
    </source>
</evidence>
<sequence>MGTLLPAMVDSRDFVLPLNLLQTPYSKGFRIKQTIYFVCKNDTQRRQIDAQVAQLRSKISVLLEQRNAYSPVSKLPPELMSRIFLHARDSLAKMDDHKGSIEWLSLVGVCRNWRKTALNEPQLWTNHTIGGTTEWHQLLLERSKGVPRSVVISPTDNREIIFDILRQPHKIRRLYVTISYPSDDHYSYPCLFDFNPALQTLSSVSAPNLESLVLDLWSSNEHQQHRTDHYKIPPELLGGGTPRLRHLQIVGQAIPDPSHLFRDLSTLKLTIHTPKPFGHACDLMPRFLNVLEGIPGLKKLDVAFRKGIQILATERTRRTVELRALEELNLNACVYDCIAITQNIAFPVSVMVSLVVDFCHGELQEQAARVSELTTALKEAWLSGLCPIPSQSTTTHHSVNEPRRYSSIRAIRISGKEDPGFFPWEGKYLDVIEGWLEADFDLDSTTLPTGTSFIHIQRLPPLTITFDRYASESMTYHFLSKLPLENVASVYLERKLRAEAWDMLSTWPSIKSISTNDEDAQTLIHRLTDPMLQTFSESNSSAPGIPPVPILTPRFPGLTHLSWDRIDFIFLRYGSWKYKAPAANWEELFMAFTRRRDLGTNINSEPTNVDIERKYCDSQITASKNEICRLSSRSNQLVPAATLPAELLCPIFSYVKGSLEVYRQEELTEPHWISITYVCHHWRVTAVNYPALWLDLRFHLSRRWLEAFKNRSAGLPISITVPGDMKPEAHSYLVTILNEPNLLTSLELSKQPYSLPPDTPDSMSVLGAVSASQLHTLILRDKFDATTNTRIPDEFLSGGTPNLRKLYLNHWYLPWNSSVLKGLVSLNVDLGREFPDAMPGELDDFLDALENMPELQDLSLCVDMPKESESTRIVRLPQLKRFGVDGPIEDGQVILEHLHLPTSAHISVAAIIDPDMPEILHPFMVSNFASALNSSWISNPLSNPGISTPALRSIEVCEAFTTICFRGWHQNVDFANYPAKTPIGSILTRMEGGDICPPSLLFVAIEGPGPYFPIPCEIPFHSFPFRDLNSISLGIWADVNLWRVLSDLPFLESISMDAHPALSFVEYLDHDPSLLEFFANGDDGMENDSIFPTYFPNLLRLSFEAVNFAKGQTDTSEATDSLDWSLLVKVLESRDLLKARVERLRLSNVDVERNHCDSQIAALKNEISRLSSKRNQLVTAATLPAELLCQIFLHVQRSFAFYHDRAQEDLGEPIWISITYVCHRWRVTAINYPALWLDLRFHLSKQWLQAFKQRSAGLPISITIPAEMPYNPYLYLVKILKEPNEIASLTMSKRTYWLPLGRPDPMSLLSGASASQLHTLIFKRQSDDTTHGHVPDEFLSGGTPKLHNLTLDGWYLPWNSSMLKGLVSLHVNLGRMSPLAMPGELDDFLDALENMPGLRDLSLCVAMPEDHGSTRIVRLPQLKHFRLDGPIQEGIVILNHLHLPASADLFLEAQLPPEMHEVLYPYLISNFGSALDSSWISNPLSNSGNSRPVLRSIEVCEMLSSFCFHGWHQNVDFANQPAKKPAGSRRVSFSPPSLLYVAIEGPDDDSSILSELTFELFPFRSLNSISLNIWGEDAIWDVLSDLPSLESVNLESLSALSFVEYLDSDPSILQAFSSDEDDTESPPILPTRFPKLLRLSFQGVDFAEGQTNRFDNSESLHWDLLISVLESRDLVNAPIQRLRLSIIFRYVKETCNESTGRRKRRFEWILVTNVCRLWRSVALGYAQLWTDIDLRMNDEWIQTSLQRSQQAPLTVSIPWMFKEKNKTPLADLLKQMHRFCVLEISISKSRYMRRDGYRLNRSLPDILDVVTKSDAPLLKNLVLEYQDDYEIADSTYSPCPIDFKTPPTLHTLHVRGWALPLSSPLFHGLTVLHLNSPNSEHIDDTLSDLLGALESSPGLSELTLSGQVPEGTDHRVVPLHSLKSFELSLPIEDATVLLRHVTIPLSTSIRTTSYFKSNDQSTYKDTIQDFTKSLEASWLSGRLSDSGSTTFRHPKGSIKSLAIDDTDHFFILGWIQEIDFATRPATLDQDDGPEAPFTFEFLQGLEISSSQLLEYFLVGCPLHDLEAISLDLKVPKAGWAALGKMSSLNSVSLTDKSALRFYKYINGDFIMKAFDSEPDPKLEKKLAEASVTRFRNLAHLSFDGVDFGAGEYVLPNDIRAIDWHEFFEFLMYRCELGAPIYHIRFLGCINLWKEDVACATEVVSHVDWDEREHTRDDEDLANSEDE</sequence>
<dbReference type="Proteomes" id="UP000284842">
    <property type="component" value="Unassembled WGS sequence"/>
</dbReference>
<feature type="coiled-coil region" evidence="1">
    <location>
        <begin position="1134"/>
        <end position="1180"/>
    </location>
</feature>
<protein>
    <recommendedName>
        <fullName evidence="4">F-box domain-containing protein</fullName>
    </recommendedName>
</protein>
<dbReference type="InParanoid" id="A0A409YE41"/>
<evidence type="ECO:0000313" key="3">
    <source>
        <dbReference type="Proteomes" id="UP000284842"/>
    </source>
</evidence>
<dbReference type="Gene3D" id="1.20.1280.50">
    <property type="match status" value="1"/>
</dbReference>
<dbReference type="PANTHER" id="PTHR38926:SF5">
    <property type="entry name" value="F-BOX AND LEUCINE-RICH REPEAT PROTEIN 6"/>
    <property type="match status" value="1"/>
</dbReference>
<organism evidence="2 3">
    <name type="scientific">Panaeolus cyanescens</name>
    <dbReference type="NCBI Taxonomy" id="181874"/>
    <lineage>
        <taxon>Eukaryota</taxon>
        <taxon>Fungi</taxon>
        <taxon>Dikarya</taxon>
        <taxon>Basidiomycota</taxon>
        <taxon>Agaricomycotina</taxon>
        <taxon>Agaricomycetes</taxon>
        <taxon>Agaricomycetidae</taxon>
        <taxon>Agaricales</taxon>
        <taxon>Agaricineae</taxon>
        <taxon>Galeropsidaceae</taxon>
        <taxon>Panaeolus</taxon>
    </lineage>
</organism>
<dbReference type="OrthoDB" id="3172239at2759"/>
<dbReference type="EMBL" id="NHTK01001263">
    <property type="protein sequence ID" value="PPR01255.1"/>
    <property type="molecule type" value="Genomic_DNA"/>
</dbReference>
<dbReference type="STRING" id="181874.A0A409YE41"/>
<proteinExistence type="predicted"/>
<keyword evidence="1" id="KW-0175">Coiled coil</keyword>